<evidence type="ECO:0000313" key="2">
    <source>
        <dbReference type="Proteomes" id="UP001056980"/>
    </source>
</evidence>
<evidence type="ECO:0000313" key="1">
    <source>
        <dbReference type="EMBL" id="USP02871.1"/>
    </source>
</evidence>
<organism evidence="1 2">
    <name type="scientific">Bartonella taylorii</name>
    <dbReference type="NCBI Taxonomy" id="33046"/>
    <lineage>
        <taxon>Bacteria</taxon>
        <taxon>Pseudomonadati</taxon>
        <taxon>Pseudomonadota</taxon>
        <taxon>Alphaproteobacteria</taxon>
        <taxon>Hyphomicrobiales</taxon>
        <taxon>Bartonellaceae</taxon>
        <taxon>Bartonella</taxon>
    </lineage>
</organism>
<dbReference type="Proteomes" id="UP001056980">
    <property type="component" value="Chromosome"/>
</dbReference>
<accession>A0A9Q8YYF4</accession>
<dbReference type="AlphaFoldDB" id="A0A9Q8YYF4"/>
<dbReference type="EMBL" id="CP083444">
    <property type="protein sequence ID" value="USP02871.1"/>
    <property type="molecule type" value="Genomic_DNA"/>
</dbReference>
<dbReference type="KEGG" id="btay:LAJ60_08460"/>
<dbReference type="RefSeq" id="WP_252619540.1">
    <property type="nucleotide sequence ID" value="NZ_CP083444.1"/>
</dbReference>
<reference evidence="1" key="1">
    <citation type="journal article" date="2022" name="Proc. Natl. Acad. Sci. U.S.A.">
        <title>Identification of the Bartonella autotransporter CFA as a protective antigen and hypervariable target of neutralizing antibodies in mice.</title>
        <authorList>
            <person name="Siewert L.K."/>
            <person name="Korotaev A."/>
            <person name="Sedzicki J."/>
            <person name="Fromm K."/>
            <person name="Pinschewer D.D."/>
            <person name="Dehio C."/>
        </authorList>
    </citation>
    <scope>NUCLEOTIDE SEQUENCE</scope>
    <source>
        <strain evidence="1">IBS296</strain>
    </source>
</reference>
<gene>
    <name evidence="1" type="ORF">LAJ60_08460</name>
</gene>
<proteinExistence type="predicted"/>
<name>A0A9Q8YYF4_BARTA</name>
<protein>
    <submittedName>
        <fullName evidence="1">Uncharacterized protein</fullName>
    </submittedName>
</protein>
<sequence>MFGWLSGWSNTGLSHSSSNAWSDISSINFSSSGSQPGCTVGDYLSTANSYGGVGRDIGTTGGVFVGGIVGGLTSGGWGIIPGAGVGSGIGAGLGYGAGVGVGLSAQYNACYY</sequence>